<accession>A0A448L4F6</accession>
<organism evidence="1 2">
    <name type="scientific">Segatella oris</name>
    <dbReference type="NCBI Taxonomy" id="28135"/>
    <lineage>
        <taxon>Bacteria</taxon>
        <taxon>Pseudomonadati</taxon>
        <taxon>Bacteroidota</taxon>
        <taxon>Bacteroidia</taxon>
        <taxon>Bacteroidales</taxon>
        <taxon>Prevotellaceae</taxon>
        <taxon>Segatella</taxon>
    </lineage>
</organism>
<evidence type="ECO:0000313" key="2">
    <source>
        <dbReference type="Proteomes" id="UP000274578"/>
    </source>
</evidence>
<sequence>MLHDLQVDEENSMQIVNDILGKAEGNRRCGVL</sequence>
<dbReference type="EMBL" id="LR134384">
    <property type="protein sequence ID" value="VEH14863.1"/>
    <property type="molecule type" value="Genomic_DNA"/>
</dbReference>
<protein>
    <submittedName>
        <fullName evidence="1">Uncharacterized protein</fullName>
    </submittedName>
</protein>
<proteinExistence type="predicted"/>
<dbReference type="Proteomes" id="UP000274578">
    <property type="component" value="Chromosome 1"/>
</dbReference>
<dbReference type="AlphaFoldDB" id="A0A448L4F6"/>
<dbReference type="KEGG" id="poc:NCTC13071_00849"/>
<name>A0A448L4F6_9BACT</name>
<gene>
    <name evidence="1" type="ORF">NCTC13071_00849</name>
</gene>
<reference evidence="1 2" key="1">
    <citation type="submission" date="2018-12" db="EMBL/GenBank/DDBJ databases">
        <authorList>
            <consortium name="Pathogen Informatics"/>
        </authorList>
    </citation>
    <scope>NUCLEOTIDE SEQUENCE [LARGE SCALE GENOMIC DNA]</scope>
    <source>
        <strain evidence="1 2">NCTC13071</strain>
    </source>
</reference>
<evidence type="ECO:0000313" key="1">
    <source>
        <dbReference type="EMBL" id="VEH14863.1"/>
    </source>
</evidence>